<organism evidence="1 2">
    <name type="scientific">Venturia nashicola</name>
    <dbReference type="NCBI Taxonomy" id="86259"/>
    <lineage>
        <taxon>Eukaryota</taxon>
        <taxon>Fungi</taxon>
        <taxon>Dikarya</taxon>
        <taxon>Ascomycota</taxon>
        <taxon>Pezizomycotina</taxon>
        <taxon>Dothideomycetes</taxon>
        <taxon>Pleosporomycetidae</taxon>
        <taxon>Venturiales</taxon>
        <taxon>Venturiaceae</taxon>
        <taxon>Venturia</taxon>
    </lineage>
</organism>
<proteinExistence type="predicted"/>
<protein>
    <submittedName>
        <fullName evidence="1">Putative mitochondrial 2-oxodicarboxylate carrier</fullName>
    </submittedName>
</protein>
<dbReference type="InterPro" id="IPR038883">
    <property type="entry name" value="AN11006-like"/>
</dbReference>
<name>A0A4Z1P574_9PEZI</name>
<keyword evidence="2" id="KW-1185">Reference proteome</keyword>
<dbReference type="PANTHER" id="PTHR42085">
    <property type="entry name" value="F-BOX DOMAIN-CONTAINING PROTEIN"/>
    <property type="match status" value="1"/>
</dbReference>
<comment type="caution">
    <text evidence="1">The sequence shown here is derived from an EMBL/GenBank/DDBJ whole genome shotgun (WGS) entry which is preliminary data.</text>
</comment>
<evidence type="ECO:0000313" key="1">
    <source>
        <dbReference type="EMBL" id="TID15350.1"/>
    </source>
</evidence>
<accession>A0A4Z1P574</accession>
<dbReference type="AlphaFoldDB" id="A0A4Z1P574"/>
<dbReference type="Proteomes" id="UP000298493">
    <property type="component" value="Unassembled WGS sequence"/>
</dbReference>
<sequence length="311" mass="34921">MSSTNAPKKITAATTIVFLKQDSSKKSFSDLPGELRNNIYRLCLVNPIPIVLDVLERKARVYYEDNNVKGAYKPYRDVTTALLRTCKATNAETTPILLGENTFVIDVGGRWVFDDIPSHPQPFPNLALIRRLVIRFQLPSELILIRSGNIQDRLATLKNVFERIEHLHFCAVETHSRGGRVGAYIPKEWVELLDGFLTMVSSAKATQEIFIPLSHGTFDSVPENLWKENSERASPNSDLPAPPEWCPPAFSCTDWGAFSLWASGPNPSTRIKSPACTCSKVLNPIIDRLKPKITRECHHSGEKVHSLTEYH</sequence>
<gene>
    <name evidence="1" type="ORF">E6O75_ATG08603</name>
</gene>
<reference evidence="1 2" key="1">
    <citation type="submission" date="2019-04" db="EMBL/GenBank/DDBJ databases">
        <title>High contiguity whole genome sequence and gene annotation resource for two Venturia nashicola isolates.</title>
        <authorList>
            <person name="Prokchorchik M."/>
            <person name="Won K."/>
            <person name="Lee Y."/>
            <person name="Choi E.D."/>
            <person name="Segonzac C."/>
            <person name="Sohn K.H."/>
        </authorList>
    </citation>
    <scope>NUCLEOTIDE SEQUENCE [LARGE SCALE GENOMIC DNA]</scope>
    <source>
        <strain evidence="1 2">PRI2</strain>
    </source>
</reference>
<dbReference type="PANTHER" id="PTHR42085:SF2">
    <property type="entry name" value="F-BOX DOMAIN-CONTAINING PROTEIN"/>
    <property type="match status" value="1"/>
</dbReference>
<dbReference type="EMBL" id="SNSC02000021">
    <property type="protein sequence ID" value="TID15350.1"/>
    <property type="molecule type" value="Genomic_DNA"/>
</dbReference>
<evidence type="ECO:0000313" key="2">
    <source>
        <dbReference type="Proteomes" id="UP000298493"/>
    </source>
</evidence>